<protein>
    <recommendedName>
        <fullName evidence="6">NAD(P)-binding protein</fullName>
    </recommendedName>
</protein>
<reference evidence="4" key="1">
    <citation type="journal article" date="2023" name="IMA Fungus">
        <title>Comparative genomic study of the Penicillium genus elucidates a diverse pangenome and 15 lateral gene transfer events.</title>
        <authorList>
            <person name="Petersen C."/>
            <person name="Sorensen T."/>
            <person name="Nielsen M.R."/>
            <person name="Sondergaard T.E."/>
            <person name="Sorensen J.L."/>
            <person name="Fitzpatrick D.A."/>
            <person name="Frisvad J.C."/>
            <person name="Nielsen K.L."/>
        </authorList>
    </citation>
    <scope>NUCLEOTIDE SEQUENCE</scope>
    <source>
        <strain evidence="4">IBT 17514</strain>
    </source>
</reference>
<dbReference type="InterPro" id="IPR051911">
    <property type="entry name" value="SDR_oxidoreductase"/>
</dbReference>
<keyword evidence="5" id="KW-1185">Reference proteome</keyword>
<evidence type="ECO:0000313" key="5">
    <source>
        <dbReference type="Proteomes" id="UP001215712"/>
    </source>
</evidence>
<evidence type="ECO:0008006" key="6">
    <source>
        <dbReference type="Google" id="ProtNLM"/>
    </source>
</evidence>
<dbReference type="InterPro" id="IPR002347">
    <property type="entry name" value="SDR_fam"/>
</dbReference>
<dbReference type="PANTHER" id="PTHR43976:SF16">
    <property type="entry name" value="SHORT-CHAIN DEHYDROGENASE_REDUCTASE FAMILY PROTEIN"/>
    <property type="match status" value="1"/>
</dbReference>
<comment type="similarity">
    <text evidence="1 3">Belongs to the short-chain dehydrogenases/reductases (SDR) family.</text>
</comment>
<evidence type="ECO:0000256" key="1">
    <source>
        <dbReference type="ARBA" id="ARBA00006484"/>
    </source>
</evidence>
<organism evidence="4 5">
    <name type="scientific">Penicillium malachiteum</name>
    <dbReference type="NCBI Taxonomy" id="1324776"/>
    <lineage>
        <taxon>Eukaryota</taxon>
        <taxon>Fungi</taxon>
        <taxon>Dikarya</taxon>
        <taxon>Ascomycota</taxon>
        <taxon>Pezizomycotina</taxon>
        <taxon>Eurotiomycetes</taxon>
        <taxon>Eurotiomycetidae</taxon>
        <taxon>Eurotiales</taxon>
        <taxon>Aspergillaceae</taxon>
        <taxon>Penicillium</taxon>
    </lineage>
</organism>
<dbReference type="AlphaFoldDB" id="A0AAD6MS14"/>
<reference evidence="4" key="2">
    <citation type="submission" date="2023-01" db="EMBL/GenBank/DDBJ databases">
        <authorList>
            <person name="Petersen C."/>
        </authorList>
    </citation>
    <scope>NUCLEOTIDE SEQUENCE</scope>
    <source>
        <strain evidence="4">IBT 17514</strain>
    </source>
</reference>
<dbReference type="GO" id="GO:0016491">
    <property type="term" value="F:oxidoreductase activity"/>
    <property type="evidence" value="ECO:0007669"/>
    <property type="project" value="UniProtKB-KW"/>
</dbReference>
<dbReference type="EMBL" id="JAQJAN010000019">
    <property type="protein sequence ID" value="KAJ5709506.1"/>
    <property type="molecule type" value="Genomic_DNA"/>
</dbReference>
<dbReference type="PRINTS" id="PR00081">
    <property type="entry name" value="GDHRDH"/>
</dbReference>
<evidence type="ECO:0000256" key="3">
    <source>
        <dbReference type="RuleBase" id="RU000363"/>
    </source>
</evidence>
<dbReference type="PRINTS" id="PR00080">
    <property type="entry name" value="SDRFAMILY"/>
</dbReference>
<proteinExistence type="inferred from homology"/>
<dbReference type="Proteomes" id="UP001215712">
    <property type="component" value="Unassembled WGS sequence"/>
</dbReference>
<dbReference type="PANTHER" id="PTHR43976">
    <property type="entry name" value="SHORT CHAIN DEHYDROGENASE"/>
    <property type="match status" value="1"/>
</dbReference>
<gene>
    <name evidence="4" type="ORF">N7493_010840</name>
</gene>
<dbReference type="InterPro" id="IPR036291">
    <property type="entry name" value="NAD(P)-bd_dom_sf"/>
</dbReference>
<dbReference type="SUPFAM" id="SSF51735">
    <property type="entry name" value="NAD(P)-binding Rossmann-fold domains"/>
    <property type="match status" value="1"/>
</dbReference>
<dbReference type="Pfam" id="PF00106">
    <property type="entry name" value="adh_short"/>
    <property type="match status" value="1"/>
</dbReference>
<sequence length="296" mass="32655">MLDSTNVWFITGCSSGLGKSLATTVHQAGHKLVATARNINTLSYLPDEPNVLKLSLDVTSQDDISSCFEKAVEKFGQLDVVINNAGYVVMGDTEGIPESDARLEMETVFWGPVRITREATRIFREVNPAGRGGTVIQVSSIGGYITFPGSSFYHAAKHAIGGFTQSFAKELDPSWNIKFMVVAPGGLKTNFPVNAQLAGRHPAYDYPTSPLNQLIQFMMNPEIQKTFSEPDDCAKVLFDVVVGQDERKLPTRFLMGAETIPIFEVEYKKDATEMEDWKKETLKCTQNEGVKDIPGF</sequence>
<evidence type="ECO:0000256" key="2">
    <source>
        <dbReference type="ARBA" id="ARBA00023002"/>
    </source>
</evidence>
<comment type="caution">
    <text evidence="4">The sequence shown here is derived from an EMBL/GenBank/DDBJ whole genome shotgun (WGS) entry which is preliminary data.</text>
</comment>
<keyword evidence="2" id="KW-0560">Oxidoreductase</keyword>
<evidence type="ECO:0000313" key="4">
    <source>
        <dbReference type="EMBL" id="KAJ5709506.1"/>
    </source>
</evidence>
<accession>A0AAD6MS14</accession>
<name>A0AAD6MS14_9EURO</name>
<dbReference type="Gene3D" id="3.40.50.720">
    <property type="entry name" value="NAD(P)-binding Rossmann-like Domain"/>
    <property type="match status" value="1"/>
</dbReference>